<dbReference type="PANTHER" id="PTHR47966">
    <property type="entry name" value="BETA-SITE APP-CLEAVING ENZYME, ISOFORM A-RELATED"/>
    <property type="match status" value="1"/>
</dbReference>
<evidence type="ECO:0000259" key="2">
    <source>
        <dbReference type="PROSITE" id="PS51767"/>
    </source>
</evidence>
<dbReference type="GO" id="GO:0004190">
    <property type="term" value="F:aspartic-type endopeptidase activity"/>
    <property type="evidence" value="ECO:0007669"/>
    <property type="project" value="InterPro"/>
</dbReference>
<dbReference type="PANTHER" id="PTHR47966:SF51">
    <property type="entry name" value="BETA-SITE APP-CLEAVING ENZYME, ISOFORM A-RELATED"/>
    <property type="match status" value="1"/>
</dbReference>
<evidence type="ECO:0000313" key="3">
    <source>
        <dbReference type="EMBL" id="KAK9508302.1"/>
    </source>
</evidence>
<dbReference type="GO" id="GO:0005764">
    <property type="term" value="C:lysosome"/>
    <property type="evidence" value="ECO:0007669"/>
    <property type="project" value="TreeGrafter"/>
</dbReference>
<dbReference type="AlphaFoldDB" id="A0AAW1DH24"/>
<evidence type="ECO:0000256" key="1">
    <source>
        <dbReference type="ARBA" id="ARBA00007447"/>
    </source>
</evidence>
<dbReference type="Gene3D" id="2.40.70.10">
    <property type="entry name" value="Acid Proteases"/>
    <property type="match status" value="2"/>
</dbReference>
<dbReference type="InterPro" id="IPR021109">
    <property type="entry name" value="Peptidase_aspartic_dom_sf"/>
</dbReference>
<dbReference type="PROSITE" id="PS51767">
    <property type="entry name" value="PEPTIDASE_A1"/>
    <property type="match status" value="1"/>
</dbReference>
<dbReference type="Pfam" id="PF00026">
    <property type="entry name" value="Asp"/>
    <property type="match status" value="2"/>
</dbReference>
<gene>
    <name evidence="3" type="ORF">O3M35_007996</name>
</gene>
<accession>A0AAW1DH24</accession>
<comment type="caution">
    <text evidence="3">The sequence shown here is derived from an EMBL/GenBank/DDBJ whole genome shotgun (WGS) entry which is preliminary data.</text>
</comment>
<dbReference type="EMBL" id="JAPXFL010000004">
    <property type="protein sequence ID" value="KAK9508302.1"/>
    <property type="molecule type" value="Genomic_DNA"/>
</dbReference>
<sequence length="109" mass="11958">MGLLGLAFPEIAKDGATPPMNNMINLGLVEKPIFSFYLNRDYDAEEGGEIIFGGVNSPQMRNNGEEACVVGFSSMNTPQPFWILGDVFLGKVYTVFDVENKSVSFAELK</sequence>
<organism evidence="3 4">
    <name type="scientific">Rhynocoris fuscipes</name>
    <dbReference type="NCBI Taxonomy" id="488301"/>
    <lineage>
        <taxon>Eukaryota</taxon>
        <taxon>Metazoa</taxon>
        <taxon>Ecdysozoa</taxon>
        <taxon>Arthropoda</taxon>
        <taxon>Hexapoda</taxon>
        <taxon>Insecta</taxon>
        <taxon>Pterygota</taxon>
        <taxon>Neoptera</taxon>
        <taxon>Paraneoptera</taxon>
        <taxon>Hemiptera</taxon>
        <taxon>Heteroptera</taxon>
        <taxon>Panheteroptera</taxon>
        <taxon>Cimicomorpha</taxon>
        <taxon>Reduviidae</taxon>
        <taxon>Harpactorinae</taxon>
        <taxon>Harpactorini</taxon>
        <taxon>Rhynocoris</taxon>
    </lineage>
</organism>
<keyword evidence="4" id="KW-1185">Reference proteome</keyword>
<proteinExistence type="inferred from homology"/>
<protein>
    <recommendedName>
        <fullName evidence="2">Peptidase A1 domain-containing protein</fullName>
    </recommendedName>
</protein>
<dbReference type="InterPro" id="IPR033121">
    <property type="entry name" value="PEPTIDASE_A1"/>
</dbReference>
<evidence type="ECO:0000313" key="4">
    <source>
        <dbReference type="Proteomes" id="UP001461498"/>
    </source>
</evidence>
<dbReference type="Proteomes" id="UP001461498">
    <property type="component" value="Unassembled WGS sequence"/>
</dbReference>
<comment type="similarity">
    <text evidence="1">Belongs to the peptidase A1 family.</text>
</comment>
<name>A0AAW1DH24_9HEMI</name>
<dbReference type="SUPFAM" id="SSF50630">
    <property type="entry name" value="Acid proteases"/>
    <property type="match status" value="1"/>
</dbReference>
<dbReference type="GO" id="GO:0006508">
    <property type="term" value="P:proteolysis"/>
    <property type="evidence" value="ECO:0007669"/>
    <property type="project" value="InterPro"/>
</dbReference>
<reference evidence="3 4" key="1">
    <citation type="submission" date="2022-12" db="EMBL/GenBank/DDBJ databases">
        <title>Chromosome-level genome assembly of true bugs.</title>
        <authorList>
            <person name="Ma L."/>
            <person name="Li H."/>
        </authorList>
    </citation>
    <scope>NUCLEOTIDE SEQUENCE [LARGE SCALE GENOMIC DNA]</scope>
    <source>
        <strain evidence="3">Lab_2022b</strain>
    </source>
</reference>
<feature type="domain" description="Peptidase A1" evidence="2">
    <location>
        <begin position="1"/>
        <end position="106"/>
    </location>
</feature>
<dbReference type="InterPro" id="IPR001461">
    <property type="entry name" value="Aspartic_peptidase_A1"/>
</dbReference>